<evidence type="ECO:0000259" key="11">
    <source>
        <dbReference type="Pfam" id="PF25508"/>
    </source>
</evidence>
<reference evidence="12" key="1">
    <citation type="submission" date="2022-04" db="EMBL/GenBank/DDBJ databases">
        <authorList>
            <person name="Xu L."/>
            <person name="Lv Z."/>
        </authorList>
    </citation>
    <scope>NUCLEOTIDE SEQUENCE</scope>
    <source>
        <strain evidence="12">LV_2022a</strain>
    </source>
</reference>
<dbReference type="InterPro" id="IPR041491">
    <property type="entry name" value="TRPM_SLOG"/>
</dbReference>
<keyword evidence="7" id="KW-0407">Ion channel</keyword>
<dbReference type="PANTHER" id="PTHR13800:SF1">
    <property type="entry name" value="TRANSIENT RECEPTOR POTENTIAL CATION CHANNEL TRPM"/>
    <property type="match status" value="1"/>
</dbReference>
<reference evidence="12" key="2">
    <citation type="journal article" date="2023" name="Infect Dis Poverty">
        <title>Chromosome-scale genome of the human blood fluke Schistosoma mekongi and its implications for public health.</title>
        <authorList>
            <person name="Zhou M."/>
            <person name="Xu L."/>
            <person name="Xu D."/>
            <person name="Chen W."/>
            <person name="Khan J."/>
            <person name="Hu Y."/>
            <person name="Huang H."/>
            <person name="Wei H."/>
            <person name="Zhang Y."/>
            <person name="Chusongsang P."/>
            <person name="Tanasarnprasert K."/>
            <person name="Hu X."/>
            <person name="Limpanont Y."/>
            <person name="Lv Z."/>
        </authorList>
    </citation>
    <scope>NUCLEOTIDE SEQUENCE</scope>
    <source>
        <strain evidence="12">LV_2022a</strain>
    </source>
</reference>
<dbReference type="InterPro" id="IPR050927">
    <property type="entry name" value="TRPM"/>
</dbReference>
<evidence type="ECO:0000256" key="4">
    <source>
        <dbReference type="ARBA" id="ARBA00022989"/>
    </source>
</evidence>
<feature type="transmembrane region" description="Helical" evidence="8">
    <location>
        <begin position="934"/>
        <end position="953"/>
    </location>
</feature>
<evidence type="ECO:0000256" key="5">
    <source>
        <dbReference type="ARBA" id="ARBA00023065"/>
    </source>
</evidence>
<evidence type="ECO:0000256" key="7">
    <source>
        <dbReference type="ARBA" id="ARBA00023303"/>
    </source>
</evidence>
<comment type="caution">
    <text evidence="12">The sequence shown here is derived from an EMBL/GenBank/DDBJ whole genome shotgun (WGS) entry which is preliminary data.</text>
</comment>
<organism evidence="12 13">
    <name type="scientific">Schistosoma mekongi</name>
    <name type="common">Parasitic worm</name>
    <dbReference type="NCBI Taxonomy" id="38744"/>
    <lineage>
        <taxon>Eukaryota</taxon>
        <taxon>Metazoa</taxon>
        <taxon>Spiralia</taxon>
        <taxon>Lophotrochozoa</taxon>
        <taxon>Platyhelminthes</taxon>
        <taxon>Trematoda</taxon>
        <taxon>Digenea</taxon>
        <taxon>Strigeidida</taxon>
        <taxon>Schistosomatoidea</taxon>
        <taxon>Schistosomatidae</taxon>
        <taxon>Schistosoma</taxon>
    </lineage>
</organism>
<keyword evidence="2" id="KW-0813">Transport</keyword>
<evidence type="ECO:0000313" key="13">
    <source>
        <dbReference type="Proteomes" id="UP001292079"/>
    </source>
</evidence>
<feature type="transmembrane region" description="Helical" evidence="8">
    <location>
        <begin position="762"/>
        <end position="782"/>
    </location>
</feature>
<dbReference type="GO" id="GO:0005886">
    <property type="term" value="C:plasma membrane"/>
    <property type="evidence" value="ECO:0007669"/>
    <property type="project" value="TreeGrafter"/>
</dbReference>
<sequence length="1047" mass="120567">MILIRDHWKMMEPEKPSLCISVIGGAKNFVLEGHKKDVFYSGLVQAARSTKAWIVTSGLSLGIVRVVGNALQDQSFYFDKWKPSDSLLCLGIAPWGYVLNRETLISENHTIPVRYEVSDFIATGSPVSLNENHTHYLFVDEGRRLRYGGSKSAEFRAKLEKQIALPVELGGFDIPVVLVIVEGGHDVFIDAKNSITEHVPVVICSGTGRAADILTLAFEYRSKNDEFEGFSEVEVMNLKRKLQSVSGTPPKVDAALKMIELIVQNTNLITTFDMNKSNDLDLAILFSLIKTSSDLEKQLKLAFTWKRSDIAREKIFQQGKQLKQETLESFMLEALKCDELDFVKVFLHNGVTMKTFLTIDRLRILYNDSIRRDGLIKCLRKHKLLHSSTNIVYKNVSDENTSQYTRKLRLSTIHKLLFIMLGSFENVLYAVDNEDTVNRTNGLNGVNKATFSSPFQELFLWAILHQRQQMALYFWERSDNALILALIGCCLYSNMIKSLPSYDTEAKALYESYMKEFEMIATRLLEKCYETSEELTLNLLEKETHIWGHFNCLRLAAQSVRRKFISSTACQDSLYYAWGRGIHASRFIILCTLVFPFLLFFDCLFQWENRRVITYESQSFEESLYSFNSATNKKDNNSIVSCGMISNCNRMMKKIYMFYNAPRTKFTFNTLVYVIFLVHFSYTLLFETYPNKISIHETFVIGYFVAMLIDMIQQIIQSCDGKFSLLFTRWKHSYLHKSDLCLVCLGLLSALLRIGFSTTFIYAKYLYVITLVGCYLRVYGLYSHHPRLGPKLVMIQSMLIELQMFIFILVVVLVSYGVSQQVLLYPYRNNFSWTALTDIFYYPYWNLYGELMLEYAFAQKEGCTGDGVLPTECPMFNYLSPLFLAVYLMIAGILLINLLIAIFSNVFEKIEENSIELWKFNIFAMVLEYSNRPILPVPFSAITAILKLILYSLRVNIIALKIRSCCRRITSTDHELTTDQSDEINSLTNSRKDSVNLKNIRKLTLDYTTIIHSQDSCIDDEEWPNPKQLENYCKGVLIRKNQLKQGE</sequence>
<evidence type="ECO:0008006" key="14">
    <source>
        <dbReference type="Google" id="ProtNLM"/>
    </source>
</evidence>
<feature type="domain" description="TRPM-like" evidence="11">
    <location>
        <begin position="314"/>
        <end position="566"/>
    </location>
</feature>
<dbReference type="InterPro" id="IPR057366">
    <property type="entry name" value="TRPM-like"/>
</dbReference>
<comment type="subcellular location">
    <subcellularLocation>
        <location evidence="1">Membrane</location>
        <topology evidence="1">Multi-pass membrane protein</topology>
    </subcellularLocation>
</comment>
<evidence type="ECO:0000256" key="8">
    <source>
        <dbReference type="SAM" id="Phobius"/>
    </source>
</evidence>
<evidence type="ECO:0000256" key="3">
    <source>
        <dbReference type="ARBA" id="ARBA00022692"/>
    </source>
</evidence>
<feature type="transmembrane region" description="Helical" evidence="8">
    <location>
        <begin position="666"/>
        <end position="686"/>
    </location>
</feature>
<accession>A0AAE1ZC31</accession>
<dbReference type="PANTHER" id="PTHR13800">
    <property type="entry name" value="TRANSIENT RECEPTOR POTENTIAL CATION CHANNEL, SUBFAMILY M, MEMBER 6"/>
    <property type="match status" value="1"/>
</dbReference>
<feature type="transmembrane region" description="Helical" evidence="8">
    <location>
        <begin position="878"/>
        <end position="903"/>
    </location>
</feature>
<keyword evidence="5" id="KW-0406">Ion transport</keyword>
<proteinExistence type="predicted"/>
<evidence type="ECO:0000313" key="12">
    <source>
        <dbReference type="EMBL" id="KAK4471440.1"/>
    </source>
</evidence>
<feature type="domain" description="Ion transport" evidence="9">
    <location>
        <begin position="668"/>
        <end position="913"/>
    </location>
</feature>
<protein>
    <recommendedName>
        <fullName evidence="14">Transient receptor potential cation channel subfamily M member 3</fullName>
    </recommendedName>
</protein>
<evidence type="ECO:0000259" key="10">
    <source>
        <dbReference type="Pfam" id="PF18139"/>
    </source>
</evidence>
<keyword evidence="4 8" id="KW-1133">Transmembrane helix</keyword>
<keyword evidence="3 8" id="KW-0812">Transmembrane</keyword>
<feature type="domain" description="TRPM SLOG" evidence="10">
    <location>
        <begin position="4"/>
        <end position="228"/>
    </location>
</feature>
<dbReference type="AlphaFoldDB" id="A0AAE1ZC31"/>
<dbReference type="GO" id="GO:0005261">
    <property type="term" value="F:monoatomic cation channel activity"/>
    <property type="evidence" value="ECO:0007669"/>
    <property type="project" value="TreeGrafter"/>
</dbReference>
<dbReference type="Proteomes" id="UP001292079">
    <property type="component" value="Unassembled WGS sequence"/>
</dbReference>
<dbReference type="GO" id="GO:0030001">
    <property type="term" value="P:metal ion transport"/>
    <property type="evidence" value="ECO:0007669"/>
    <property type="project" value="TreeGrafter"/>
</dbReference>
<feature type="transmembrane region" description="Helical" evidence="8">
    <location>
        <begin position="698"/>
        <end position="716"/>
    </location>
</feature>
<dbReference type="EMBL" id="JALJAT010000003">
    <property type="protein sequence ID" value="KAK4471440.1"/>
    <property type="molecule type" value="Genomic_DNA"/>
</dbReference>
<feature type="transmembrane region" description="Helical" evidence="8">
    <location>
        <begin position="587"/>
        <end position="605"/>
    </location>
</feature>
<feature type="transmembrane region" description="Helical" evidence="8">
    <location>
        <begin position="802"/>
        <end position="819"/>
    </location>
</feature>
<keyword evidence="6 8" id="KW-0472">Membrane</keyword>
<name>A0AAE1ZC31_SCHME</name>
<keyword evidence="13" id="KW-1185">Reference proteome</keyword>
<evidence type="ECO:0000259" key="9">
    <source>
        <dbReference type="Pfam" id="PF00520"/>
    </source>
</evidence>
<dbReference type="InterPro" id="IPR005821">
    <property type="entry name" value="Ion_trans_dom"/>
</dbReference>
<evidence type="ECO:0000256" key="6">
    <source>
        <dbReference type="ARBA" id="ARBA00023136"/>
    </source>
</evidence>
<dbReference type="Pfam" id="PF25508">
    <property type="entry name" value="TRPM2"/>
    <property type="match status" value="1"/>
</dbReference>
<evidence type="ECO:0000256" key="1">
    <source>
        <dbReference type="ARBA" id="ARBA00004141"/>
    </source>
</evidence>
<evidence type="ECO:0000256" key="2">
    <source>
        <dbReference type="ARBA" id="ARBA00022448"/>
    </source>
</evidence>
<dbReference type="Pfam" id="PF00520">
    <property type="entry name" value="Ion_trans"/>
    <property type="match status" value="1"/>
</dbReference>
<dbReference type="Pfam" id="PF18139">
    <property type="entry name" value="LSDAT_euk"/>
    <property type="match status" value="1"/>
</dbReference>
<gene>
    <name evidence="12" type="ORF">MN116_004868</name>
</gene>